<evidence type="ECO:0008006" key="3">
    <source>
        <dbReference type="Google" id="ProtNLM"/>
    </source>
</evidence>
<proteinExistence type="predicted"/>
<gene>
    <name evidence="1" type="ORF">CERZMDRAFT_100525</name>
</gene>
<sequence>MVPKSLLTTICKPPNVLTSYQKPTISTTAIMVKLSDIQGGDWAEMAKIYKKLTAEISSRPIGVMLEKTNALLPFSEANGIHDNGCGPGPVISRIIADYGAVLPQSCDLSASDFAEAMLAQVRHTKKEQIDRNPETPWARVDVSLLDAMDLQGISDGSKSHVTAAESLRVLKSGGVLACSSWQESQWLDLMNLVREVRPEAPVPEIPMGWRCAKELFIEVERAGFQQVDAVEVDVTMAFESHDALLDMLTTKMPHMVKLLGSWSEEEVQRLRSIMTDQLREMCPEEPGRLTGVALVAVGRKA</sequence>
<dbReference type="InterPro" id="IPR029063">
    <property type="entry name" value="SAM-dependent_MTases_sf"/>
</dbReference>
<evidence type="ECO:0000313" key="2">
    <source>
        <dbReference type="Proteomes" id="UP000799539"/>
    </source>
</evidence>
<dbReference type="SUPFAM" id="SSF53335">
    <property type="entry name" value="S-adenosyl-L-methionine-dependent methyltransferases"/>
    <property type="match status" value="1"/>
</dbReference>
<accession>A0A6A6F767</accession>
<dbReference type="EMBL" id="ML992687">
    <property type="protein sequence ID" value="KAF2209323.1"/>
    <property type="molecule type" value="Genomic_DNA"/>
</dbReference>
<dbReference type="OrthoDB" id="2013972at2759"/>
<dbReference type="AlphaFoldDB" id="A0A6A6F767"/>
<keyword evidence="2" id="KW-1185">Reference proteome</keyword>
<organism evidence="1 2">
    <name type="scientific">Cercospora zeae-maydis SCOH1-5</name>
    <dbReference type="NCBI Taxonomy" id="717836"/>
    <lineage>
        <taxon>Eukaryota</taxon>
        <taxon>Fungi</taxon>
        <taxon>Dikarya</taxon>
        <taxon>Ascomycota</taxon>
        <taxon>Pezizomycotina</taxon>
        <taxon>Dothideomycetes</taxon>
        <taxon>Dothideomycetidae</taxon>
        <taxon>Mycosphaerellales</taxon>
        <taxon>Mycosphaerellaceae</taxon>
        <taxon>Cercospora</taxon>
    </lineage>
</organism>
<protein>
    <recommendedName>
        <fullName evidence="3">Methyltransferase type 11 domain-containing protein</fullName>
    </recommendedName>
</protein>
<dbReference type="Gene3D" id="3.40.50.150">
    <property type="entry name" value="Vaccinia Virus protein VP39"/>
    <property type="match status" value="1"/>
</dbReference>
<dbReference type="Proteomes" id="UP000799539">
    <property type="component" value="Unassembled WGS sequence"/>
</dbReference>
<reference evidence="1" key="1">
    <citation type="journal article" date="2020" name="Stud. Mycol.">
        <title>101 Dothideomycetes genomes: a test case for predicting lifestyles and emergence of pathogens.</title>
        <authorList>
            <person name="Haridas S."/>
            <person name="Albert R."/>
            <person name="Binder M."/>
            <person name="Bloem J."/>
            <person name="Labutti K."/>
            <person name="Salamov A."/>
            <person name="Andreopoulos B."/>
            <person name="Baker S."/>
            <person name="Barry K."/>
            <person name="Bills G."/>
            <person name="Bluhm B."/>
            <person name="Cannon C."/>
            <person name="Castanera R."/>
            <person name="Culley D."/>
            <person name="Daum C."/>
            <person name="Ezra D."/>
            <person name="Gonzalez J."/>
            <person name="Henrissat B."/>
            <person name="Kuo A."/>
            <person name="Liang C."/>
            <person name="Lipzen A."/>
            <person name="Lutzoni F."/>
            <person name="Magnuson J."/>
            <person name="Mondo S."/>
            <person name="Nolan M."/>
            <person name="Ohm R."/>
            <person name="Pangilinan J."/>
            <person name="Park H.-J."/>
            <person name="Ramirez L."/>
            <person name="Alfaro M."/>
            <person name="Sun H."/>
            <person name="Tritt A."/>
            <person name="Yoshinaga Y."/>
            <person name="Zwiers L.-H."/>
            <person name="Turgeon B."/>
            <person name="Goodwin S."/>
            <person name="Spatafora J."/>
            <person name="Crous P."/>
            <person name="Grigoriev I."/>
        </authorList>
    </citation>
    <scope>NUCLEOTIDE SEQUENCE</scope>
    <source>
        <strain evidence="1">SCOH1-5</strain>
    </source>
</reference>
<name>A0A6A6F767_9PEZI</name>
<evidence type="ECO:0000313" key="1">
    <source>
        <dbReference type="EMBL" id="KAF2209323.1"/>
    </source>
</evidence>